<reference evidence="1 2" key="1">
    <citation type="submission" date="2024-06" db="EMBL/GenBank/DDBJ databases">
        <title>The Natural Products Discovery Center: Release of the First 8490 Sequenced Strains for Exploring Actinobacteria Biosynthetic Diversity.</title>
        <authorList>
            <person name="Kalkreuter E."/>
            <person name="Kautsar S.A."/>
            <person name="Yang D."/>
            <person name="Bader C.D."/>
            <person name="Teijaro C.N."/>
            <person name="Fluegel L."/>
            <person name="Davis C.M."/>
            <person name="Simpson J.R."/>
            <person name="Lauterbach L."/>
            <person name="Steele A.D."/>
            <person name="Gui C."/>
            <person name="Meng S."/>
            <person name="Li G."/>
            <person name="Viehrig K."/>
            <person name="Ye F."/>
            <person name="Su P."/>
            <person name="Kiefer A.F."/>
            <person name="Nichols A."/>
            <person name="Cepeda A.J."/>
            <person name="Yan W."/>
            <person name="Fan B."/>
            <person name="Jiang Y."/>
            <person name="Adhikari A."/>
            <person name="Zheng C.-J."/>
            <person name="Schuster L."/>
            <person name="Cowan T.M."/>
            <person name="Smanski M.J."/>
            <person name="Chevrette M.G."/>
            <person name="De Carvalho L.P.S."/>
            <person name="Shen B."/>
        </authorList>
    </citation>
    <scope>NUCLEOTIDE SEQUENCE [LARGE SCALE GENOMIC DNA]</scope>
    <source>
        <strain evidence="1 2">NPDC005137</strain>
    </source>
</reference>
<gene>
    <name evidence="1" type="ORF">ABZV61_18395</name>
</gene>
<evidence type="ECO:0000313" key="2">
    <source>
        <dbReference type="Proteomes" id="UP001550044"/>
    </source>
</evidence>
<dbReference type="InterPro" id="IPR029017">
    <property type="entry name" value="Enolase-like_N"/>
</dbReference>
<name>A0ABV2UA61_9ACTN</name>
<dbReference type="RefSeq" id="WP_356710218.1">
    <property type="nucleotide sequence ID" value="NZ_JBEXIP010000013.1"/>
</dbReference>
<dbReference type="Proteomes" id="UP001550044">
    <property type="component" value="Unassembled WGS sequence"/>
</dbReference>
<sequence length="40" mass="4286">MTEAPRINGVTVTPVAFRDPPLPNAVGVHEPYALRAALED</sequence>
<keyword evidence="2" id="KW-1185">Reference proteome</keyword>
<dbReference type="Gene3D" id="3.30.390.10">
    <property type="entry name" value="Enolase-like, N-terminal domain"/>
    <property type="match status" value="1"/>
</dbReference>
<comment type="caution">
    <text evidence="1">The sequence shown here is derived from an EMBL/GenBank/DDBJ whole genome shotgun (WGS) entry which is preliminary data.</text>
</comment>
<accession>A0ABV2UA61</accession>
<organism evidence="1 2">
    <name type="scientific">Streptomyces sp. 900116325</name>
    <dbReference type="NCBI Taxonomy" id="3154295"/>
    <lineage>
        <taxon>Bacteria</taxon>
        <taxon>Bacillati</taxon>
        <taxon>Actinomycetota</taxon>
        <taxon>Actinomycetes</taxon>
        <taxon>Kitasatosporales</taxon>
        <taxon>Streptomycetaceae</taxon>
        <taxon>Streptomyces</taxon>
    </lineage>
</organism>
<dbReference type="EMBL" id="JBEXIP010000013">
    <property type="protein sequence ID" value="MET8434732.1"/>
    <property type="molecule type" value="Genomic_DNA"/>
</dbReference>
<proteinExistence type="predicted"/>
<evidence type="ECO:0000313" key="1">
    <source>
        <dbReference type="EMBL" id="MET8434732.1"/>
    </source>
</evidence>
<protein>
    <submittedName>
        <fullName evidence="1">Uncharacterized protein</fullName>
    </submittedName>
</protein>